<dbReference type="InterPro" id="IPR004601">
    <property type="entry name" value="UvdE"/>
</dbReference>
<dbReference type="AlphaFoldDB" id="A0AAD4LSS0"/>
<evidence type="ECO:0000313" key="9">
    <source>
        <dbReference type="Proteomes" id="UP001201163"/>
    </source>
</evidence>
<dbReference type="Gene3D" id="3.20.20.150">
    <property type="entry name" value="Divalent-metal-dependent TIM barrel enzymes"/>
    <property type="match status" value="1"/>
</dbReference>
<comment type="caution">
    <text evidence="8">The sequence shown here is derived from an EMBL/GenBank/DDBJ whole genome shotgun (WGS) entry which is preliminary data.</text>
</comment>
<gene>
    <name evidence="8" type="ORF">EDB92DRAFT_2024714</name>
</gene>
<dbReference type="GO" id="GO:0016787">
    <property type="term" value="F:hydrolase activity"/>
    <property type="evidence" value="ECO:0007669"/>
    <property type="project" value="UniProtKB-KW"/>
</dbReference>
<dbReference type="GO" id="GO:0006289">
    <property type="term" value="P:nucleotide-excision repair"/>
    <property type="evidence" value="ECO:0007669"/>
    <property type="project" value="InterPro"/>
</dbReference>
<evidence type="ECO:0000256" key="7">
    <source>
        <dbReference type="SAM" id="MobiDB-lite"/>
    </source>
</evidence>
<dbReference type="GO" id="GO:0005739">
    <property type="term" value="C:mitochondrion"/>
    <property type="evidence" value="ECO:0007669"/>
    <property type="project" value="TreeGrafter"/>
</dbReference>
<dbReference type="NCBIfam" id="TIGR00629">
    <property type="entry name" value="uvde"/>
    <property type="match status" value="1"/>
</dbReference>
<dbReference type="GO" id="GO:0009411">
    <property type="term" value="P:response to UV"/>
    <property type="evidence" value="ECO:0007669"/>
    <property type="project" value="InterPro"/>
</dbReference>
<dbReference type="Proteomes" id="UP001201163">
    <property type="component" value="Unassembled WGS sequence"/>
</dbReference>
<accession>A0AAD4LSS0</accession>
<evidence type="ECO:0000256" key="4">
    <source>
        <dbReference type="ARBA" id="ARBA00022769"/>
    </source>
</evidence>
<feature type="compositionally biased region" description="Basic residues" evidence="7">
    <location>
        <begin position="400"/>
        <end position="409"/>
    </location>
</feature>
<dbReference type="SUPFAM" id="SSF51658">
    <property type="entry name" value="Xylose isomerase-like"/>
    <property type="match status" value="1"/>
</dbReference>
<keyword evidence="3" id="KW-0227">DNA damage</keyword>
<protein>
    <submittedName>
        <fullName evidence="8">UV-endonuclease UvdE</fullName>
    </submittedName>
</protein>
<keyword evidence="5" id="KW-0378">Hydrolase</keyword>
<feature type="region of interest" description="Disordered" evidence="7">
    <location>
        <begin position="1"/>
        <end position="53"/>
    </location>
</feature>
<dbReference type="GO" id="GO:0043504">
    <property type="term" value="P:mitochondrial DNA repair"/>
    <property type="evidence" value="ECO:0007669"/>
    <property type="project" value="TreeGrafter"/>
</dbReference>
<organism evidence="8 9">
    <name type="scientific">Lactarius akahatsu</name>
    <dbReference type="NCBI Taxonomy" id="416441"/>
    <lineage>
        <taxon>Eukaryota</taxon>
        <taxon>Fungi</taxon>
        <taxon>Dikarya</taxon>
        <taxon>Basidiomycota</taxon>
        <taxon>Agaricomycotina</taxon>
        <taxon>Agaricomycetes</taxon>
        <taxon>Russulales</taxon>
        <taxon>Russulaceae</taxon>
        <taxon>Lactarius</taxon>
    </lineage>
</organism>
<evidence type="ECO:0000256" key="5">
    <source>
        <dbReference type="ARBA" id="ARBA00022801"/>
    </source>
</evidence>
<dbReference type="PANTHER" id="PTHR31290:SF5">
    <property type="entry name" value="UV-DAMAGE ENDONUCLEASE"/>
    <property type="match status" value="1"/>
</dbReference>
<keyword evidence="4" id="KW-0228">DNA excision</keyword>
<dbReference type="EMBL" id="JAKELL010000006">
    <property type="protein sequence ID" value="KAH8997916.1"/>
    <property type="molecule type" value="Genomic_DNA"/>
</dbReference>
<evidence type="ECO:0000256" key="3">
    <source>
        <dbReference type="ARBA" id="ARBA00022763"/>
    </source>
</evidence>
<dbReference type="Pfam" id="PF03851">
    <property type="entry name" value="UvdE"/>
    <property type="match status" value="1"/>
</dbReference>
<keyword evidence="9" id="KW-1185">Reference proteome</keyword>
<keyword evidence="2" id="KW-0255">Endonuclease</keyword>
<evidence type="ECO:0000256" key="6">
    <source>
        <dbReference type="ARBA" id="ARBA00023204"/>
    </source>
</evidence>
<sequence length="409" mass="46787">MAPQTRRLTSLAAMQTRRISQRSERSESPLTELESEDQQQPQSPSRKRRRKTKVVEPVVYDIPPVESRTTTYRGRLGYACLNTILRSSKPDPIFCSRTCRIDTIHKRGLDFAKDLGLRNVKDLAKLIQWNEENGVRFMRISSELFPFASHDKYGYDLDYAAAELKTAGNLANLYGHRMTLHPGQFTQIGSPKQNVVDASVRELHYHCSLLNYMGIGRDGVIIIHTGGVYGNKDVTLARFKENYRTLLSDDIKARLVIENDEMCYNIDDLLPISEELGLPIVPSSEPLKSLIPRINEVWHRKGIKPKQHLSSPRPGASTVVEKRAHARRCDALPTELEAEGAGWWWRAPGEREWVDLMIEAKDKEQAVFQLYRAYDLAPVIWENLRPEQADLASSKDRSAVRRSKRPRSR</sequence>
<reference evidence="8" key="1">
    <citation type="submission" date="2022-01" db="EMBL/GenBank/DDBJ databases">
        <title>Comparative genomics reveals a dynamic genome evolution in the ectomycorrhizal milk-cap (Lactarius) mushrooms.</title>
        <authorList>
            <consortium name="DOE Joint Genome Institute"/>
            <person name="Lebreton A."/>
            <person name="Tang N."/>
            <person name="Kuo A."/>
            <person name="LaButti K."/>
            <person name="Drula E."/>
            <person name="Barry K."/>
            <person name="Clum A."/>
            <person name="Lipzen A."/>
            <person name="Mousain D."/>
            <person name="Ng V."/>
            <person name="Wang R."/>
            <person name="Wang X."/>
            <person name="Dai Y."/>
            <person name="Henrissat B."/>
            <person name="Grigoriev I.V."/>
            <person name="Guerin-Laguette A."/>
            <person name="Yu F."/>
            <person name="Martin F.M."/>
        </authorList>
    </citation>
    <scope>NUCLEOTIDE SEQUENCE</scope>
    <source>
        <strain evidence="8">QP</strain>
    </source>
</reference>
<keyword evidence="1" id="KW-0540">Nuclease</keyword>
<proteinExistence type="predicted"/>
<dbReference type="PANTHER" id="PTHR31290">
    <property type="entry name" value="UV-DAMAGE ENDONUCLEASE"/>
    <property type="match status" value="1"/>
</dbReference>
<dbReference type="GO" id="GO:0004519">
    <property type="term" value="F:endonuclease activity"/>
    <property type="evidence" value="ECO:0007669"/>
    <property type="project" value="UniProtKB-KW"/>
</dbReference>
<feature type="compositionally biased region" description="Basic and acidic residues" evidence="7">
    <location>
        <begin position="390"/>
        <end position="399"/>
    </location>
</feature>
<evidence type="ECO:0000313" key="8">
    <source>
        <dbReference type="EMBL" id="KAH8997916.1"/>
    </source>
</evidence>
<keyword evidence="6" id="KW-0234">DNA repair</keyword>
<feature type="region of interest" description="Disordered" evidence="7">
    <location>
        <begin position="390"/>
        <end position="409"/>
    </location>
</feature>
<dbReference type="GO" id="GO:0005634">
    <property type="term" value="C:nucleus"/>
    <property type="evidence" value="ECO:0007669"/>
    <property type="project" value="TreeGrafter"/>
</dbReference>
<dbReference type="InterPro" id="IPR036237">
    <property type="entry name" value="Xyl_isomerase-like_sf"/>
</dbReference>
<name>A0AAD4LSS0_9AGAM</name>
<evidence type="ECO:0000256" key="1">
    <source>
        <dbReference type="ARBA" id="ARBA00022722"/>
    </source>
</evidence>
<evidence type="ECO:0000256" key="2">
    <source>
        <dbReference type="ARBA" id="ARBA00022759"/>
    </source>
</evidence>